<evidence type="ECO:0008006" key="3">
    <source>
        <dbReference type="Google" id="ProtNLM"/>
    </source>
</evidence>
<dbReference type="Gene3D" id="3.20.20.150">
    <property type="entry name" value="Divalent-metal-dependent TIM barrel enzymes"/>
    <property type="match status" value="1"/>
</dbReference>
<dbReference type="KEGG" id="vil:CFK37_17655"/>
<dbReference type="EMBL" id="CP022315">
    <property type="protein sequence ID" value="ASK63854.1"/>
    <property type="molecule type" value="Genomic_DNA"/>
</dbReference>
<dbReference type="InterPro" id="IPR036237">
    <property type="entry name" value="Xyl_isomerase-like_sf"/>
</dbReference>
<organism evidence="1 2">
    <name type="scientific">Virgibacillus phasianinus</name>
    <dbReference type="NCBI Taxonomy" id="2017483"/>
    <lineage>
        <taxon>Bacteria</taxon>
        <taxon>Bacillati</taxon>
        <taxon>Bacillota</taxon>
        <taxon>Bacilli</taxon>
        <taxon>Bacillales</taxon>
        <taxon>Bacillaceae</taxon>
        <taxon>Virgibacillus</taxon>
    </lineage>
</organism>
<dbReference type="AlphaFoldDB" id="A0A220U6B5"/>
<accession>A0A220U6B5</accession>
<name>A0A220U6B5_9BACI</name>
<reference evidence="1 2" key="1">
    <citation type="submission" date="2017-07" db="EMBL/GenBank/DDBJ databases">
        <title>Virgibacillus sp. LM2416.</title>
        <authorList>
            <person name="Tak E.J."/>
            <person name="Bae J.-W."/>
        </authorList>
    </citation>
    <scope>NUCLEOTIDE SEQUENCE [LARGE SCALE GENOMIC DNA]</scope>
    <source>
        <strain evidence="1 2">LM2416</strain>
    </source>
</reference>
<protein>
    <recommendedName>
        <fullName evidence="3">Xylose isomerase</fullName>
    </recommendedName>
</protein>
<proteinExistence type="predicted"/>
<evidence type="ECO:0000313" key="1">
    <source>
        <dbReference type="EMBL" id="ASK63854.1"/>
    </source>
</evidence>
<dbReference type="SUPFAM" id="SSF51658">
    <property type="entry name" value="Xylose isomerase-like"/>
    <property type="match status" value="1"/>
</dbReference>
<dbReference type="Proteomes" id="UP000198312">
    <property type="component" value="Chromosome"/>
</dbReference>
<gene>
    <name evidence="1" type="ORF">CFK37_17655</name>
</gene>
<sequence length="257" mass="29492">MDLLNRFINKLLIRRATLTQIILPTLIFNETFSNEQQVKLIEQYGADGIEIRRERLQDIAVELAVLKNSINASGLNTVIYSAPIELWQDGYSLNPLVITAINEAKQLNADYIKLSLGRFDANLANTDDFQKWLDHNSPANIKVLIENDQTIYGGTLIPILSFFQWKQDKSIGMTFDVGNWTVNKEDWLTAYNSLHQWIEYFHLKSVTRSMTGWESKAISTEHLNLTFPVYTAIEFPLDNPNVEGPQWVTKLRKEVTA</sequence>
<keyword evidence="2" id="KW-1185">Reference proteome</keyword>
<evidence type="ECO:0000313" key="2">
    <source>
        <dbReference type="Proteomes" id="UP000198312"/>
    </source>
</evidence>